<feature type="region of interest" description="Disordered" evidence="1">
    <location>
        <begin position="36"/>
        <end position="91"/>
    </location>
</feature>
<feature type="compositionally biased region" description="Polar residues" evidence="1">
    <location>
        <begin position="82"/>
        <end position="91"/>
    </location>
</feature>
<comment type="caution">
    <text evidence="2">The sequence shown here is derived from an EMBL/GenBank/DDBJ whole genome shotgun (WGS) entry which is preliminary data.</text>
</comment>
<reference evidence="2 3" key="1">
    <citation type="submission" date="2018-06" db="EMBL/GenBank/DDBJ databases">
        <title>Genome analysis of cellulolytic fungus Trichoderma lentiforme CFAM-422.</title>
        <authorList>
            <person name="Steindorff A.S."/>
            <person name="Formighieri E.F."/>
            <person name="Midorikawa G.E.O."/>
            <person name="Tamietti M.S."/>
            <person name="Ramos E.Z."/>
            <person name="Silva A.S."/>
            <person name="Bon E.P.S."/>
            <person name="Mendes T.D."/>
            <person name="Damaso M.C.T."/>
            <person name="Favaro L.C.L."/>
        </authorList>
    </citation>
    <scope>NUCLEOTIDE SEQUENCE [LARGE SCALE GENOMIC DNA]</scope>
    <source>
        <strain evidence="2 3">CFAM-422</strain>
    </source>
</reference>
<protein>
    <submittedName>
        <fullName evidence="2">Uncharacterized protein</fullName>
    </submittedName>
</protein>
<sequence>MDQHDTSLFSANSLNYSGVVAHHTVQLVRPLTAATNSGTPVGRRKICPKDDARTNRLPIASGRAVADAPFASPSLRHRDGSARSSQNLSGK</sequence>
<gene>
    <name evidence="2" type="ORF">CFAM422_011146</name>
</gene>
<dbReference type="AlphaFoldDB" id="A0A9P4X7D3"/>
<organism evidence="2 3">
    <name type="scientific">Trichoderma lentiforme</name>
    <dbReference type="NCBI Taxonomy" id="1567552"/>
    <lineage>
        <taxon>Eukaryota</taxon>
        <taxon>Fungi</taxon>
        <taxon>Dikarya</taxon>
        <taxon>Ascomycota</taxon>
        <taxon>Pezizomycotina</taxon>
        <taxon>Sordariomycetes</taxon>
        <taxon>Hypocreomycetidae</taxon>
        <taxon>Hypocreales</taxon>
        <taxon>Hypocreaceae</taxon>
        <taxon>Trichoderma</taxon>
    </lineage>
</organism>
<dbReference type="EMBL" id="QLNT01000023">
    <property type="protein sequence ID" value="KAF3060528.1"/>
    <property type="molecule type" value="Genomic_DNA"/>
</dbReference>
<keyword evidence="3" id="KW-1185">Reference proteome</keyword>
<name>A0A9P4X7D3_9HYPO</name>
<evidence type="ECO:0000313" key="3">
    <source>
        <dbReference type="Proteomes" id="UP000801864"/>
    </source>
</evidence>
<proteinExistence type="predicted"/>
<accession>A0A9P4X7D3</accession>
<dbReference type="Proteomes" id="UP000801864">
    <property type="component" value="Unassembled WGS sequence"/>
</dbReference>
<evidence type="ECO:0000313" key="2">
    <source>
        <dbReference type="EMBL" id="KAF3060528.1"/>
    </source>
</evidence>
<evidence type="ECO:0000256" key="1">
    <source>
        <dbReference type="SAM" id="MobiDB-lite"/>
    </source>
</evidence>